<proteinExistence type="predicted"/>
<dbReference type="SUPFAM" id="SSF52821">
    <property type="entry name" value="Rhodanese/Cell cycle control phosphatase"/>
    <property type="match status" value="1"/>
</dbReference>
<dbReference type="CDD" id="cd00158">
    <property type="entry name" value="RHOD"/>
    <property type="match status" value="1"/>
</dbReference>
<evidence type="ECO:0000259" key="1">
    <source>
        <dbReference type="PROSITE" id="PS50206"/>
    </source>
</evidence>
<dbReference type="Pfam" id="PF00581">
    <property type="entry name" value="Rhodanese"/>
    <property type="match status" value="1"/>
</dbReference>
<sequence length="101" mass="10689">MPFSLFKNFASQAERAKSTPGARIIDVRTEEEYAAGHLPEAENIPLDTLGAAQFGKGEKLFVYCHSGARSGRAVAYLKSIGADAVNMGGVAGYKGRLIGGR</sequence>
<evidence type="ECO:0000313" key="3">
    <source>
        <dbReference type="Proteomes" id="UP000824132"/>
    </source>
</evidence>
<dbReference type="PANTHER" id="PTHR45431:SF3">
    <property type="entry name" value="RHODANESE-LIKE DOMAIN-CONTAINING PROTEIN 15, CHLOROPLASTIC"/>
    <property type="match status" value="1"/>
</dbReference>
<protein>
    <submittedName>
        <fullName evidence="2">Rhodanese-like domain-containing protein</fullName>
    </submittedName>
</protein>
<dbReference type="PANTHER" id="PTHR45431">
    <property type="entry name" value="RHODANESE-LIKE DOMAIN-CONTAINING PROTEIN 15, CHLOROPLASTIC"/>
    <property type="match status" value="1"/>
</dbReference>
<evidence type="ECO:0000313" key="2">
    <source>
        <dbReference type="EMBL" id="HIZ03232.1"/>
    </source>
</evidence>
<dbReference type="InterPro" id="IPR001763">
    <property type="entry name" value="Rhodanese-like_dom"/>
</dbReference>
<dbReference type="AlphaFoldDB" id="A0A9D2CYJ6"/>
<organism evidence="2 3">
    <name type="scientific">Candidatus Borkfalkia avistercoris</name>
    <dbReference type="NCBI Taxonomy" id="2838504"/>
    <lineage>
        <taxon>Bacteria</taxon>
        <taxon>Bacillati</taxon>
        <taxon>Bacillota</taxon>
        <taxon>Clostridia</taxon>
        <taxon>Christensenellales</taxon>
        <taxon>Christensenellaceae</taxon>
        <taxon>Candidatus Borkfalkia</taxon>
    </lineage>
</organism>
<reference evidence="2" key="2">
    <citation type="submission" date="2021-04" db="EMBL/GenBank/DDBJ databases">
        <authorList>
            <person name="Gilroy R."/>
        </authorList>
    </citation>
    <scope>NUCLEOTIDE SEQUENCE</scope>
    <source>
        <strain evidence="2">CHK187-5294</strain>
    </source>
</reference>
<dbReference type="InterPro" id="IPR052367">
    <property type="entry name" value="Thiosulfate_ST/Rhodanese-like"/>
</dbReference>
<dbReference type="InterPro" id="IPR036873">
    <property type="entry name" value="Rhodanese-like_dom_sf"/>
</dbReference>
<feature type="domain" description="Rhodanese" evidence="1">
    <location>
        <begin position="18"/>
        <end position="98"/>
    </location>
</feature>
<dbReference type="Proteomes" id="UP000824132">
    <property type="component" value="Unassembled WGS sequence"/>
</dbReference>
<reference evidence="2" key="1">
    <citation type="journal article" date="2021" name="PeerJ">
        <title>Extensive microbial diversity within the chicken gut microbiome revealed by metagenomics and culture.</title>
        <authorList>
            <person name="Gilroy R."/>
            <person name="Ravi A."/>
            <person name="Getino M."/>
            <person name="Pursley I."/>
            <person name="Horton D.L."/>
            <person name="Alikhan N.F."/>
            <person name="Baker D."/>
            <person name="Gharbi K."/>
            <person name="Hall N."/>
            <person name="Watson M."/>
            <person name="Adriaenssens E.M."/>
            <person name="Foster-Nyarko E."/>
            <person name="Jarju S."/>
            <person name="Secka A."/>
            <person name="Antonio M."/>
            <person name="Oren A."/>
            <person name="Chaudhuri R.R."/>
            <person name="La Ragione R."/>
            <person name="Hildebrand F."/>
            <person name="Pallen M.J."/>
        </authorList>
    </citation>
    <scope>NUCLEOTIDE SEQUENCE</scope>
    <source>
        <strain evidence="2">CHK187-5294</strain>
    </source>
</reference>
<dbReference type="PROSITE" id="PS50206">
    <property type="entry name" value="RHODANESE_3"/>
    <property type="match status" value="1"/>
</dbReference>
<comment type="caution">
    <text evidence="2">The sequence shown here is derived from an EMBL/GenBank/DDBJ whole genome shotgun (WGS) entry which is preliminary data.</text>
</comment>
<name>A0A9D2CYJ6_9FIRM</name>
<accession>A0A9D2CYJ6</accession>
<dbReference type="Gene3D" id="3.40.250.10">
    <property type="entry name" value="Rhodanese-like domain"/>
    <property type="match status" value="1"/>
</dbReference>
<dbReference type="EMBL" id="DXCL01000019">
    <property type="protein sequence ID" value="HIZ03232.1"/>
    <property type="molecule type" value="Genomic_DNA"/>
</dbReference>
<dbReference type="SMART" id="SM00450">
    <property type="entry name" value="RHOD"/>
    <property type="match status" value="1"/>
</dbReference>
<gene>
    <name evidence="2" type="ORF">H9727_03000</name>
</gene>